<keyword evidence="2" id="KW-1185">Reference proteome</keyword>
<dbReference type="Proteomes" id="UP000325780">
    <property type="component" value="Unassembled WGS sequence"/>
</dbReference>
<proteinExistence type="predicted"/>
<dbReference type="OrthoDB" id="37659at2759"/>
<protein>
    <submittedName>
        <fullName evidence="1">Uncharacterized protein</fullName>
    </submittedName>
</protein>
<evidence type="ECO:0000313" key="1">
    <source>
        <dbReference type="EMBL" id="KAE8149663.1"/>
    </source>
</evidence>
<evidence type="ECO:0000313" key="2">
    <source>
        <dbReference type="Proteomes" id="UP000325780"/>
    </source>
</evidence>
<accession>A0A5N6TTH8</accession>
<gene>
    <name evidence="1" type="ORF">BDV25DRAFT_172717</name>
</gene>
<organism evidence="1 2">
    <name type="scientific">Aspergillus avenaceus</name>
    <dbReference type="NCBI Taxonomy" id="36643"/>
    <lineage>
        <taxon>Eukaryota</taxon>
        <taxon>Fungi</taxon>
        <taxon>Dikarya</taxon>
        <taxon>Ascomycota</taxon>
        <taxon>Pezizomycotina</taxon>
        <taxon>Eurotiomycetes</taxon>
        <taxon>Eurotiomycetidae</taxon>
        <taxon>Eurotiales</taxon>
        <taxon>Aspergillaceae</taxon>
        <taxon>Aspergillus</taxon>
        <taxon>Aspergillus subgen. Circumdati</taxon>
    </lineage>
</organism>
<dbReference type="AlphaFoldDB" id="A0A5N6TTH8"/>
<reference evidence="1 2" key="1">
    <citation type="submission" date="2019-04" db="EMBL/GenBank/DDBJ databases">
        <title>Friends and foes A comparative genomics study of 23 Aspergillus species from section Flavi.</title>
        <authorList>
            <consortium name="DOE Joint Genome Institute"/>
            <person name="Kjaerbolling I."/>
            <person name="Vesth T."/>
            <person name="Frisvad J.C."/>
            <person name="Nybo J.L."/>
            <person name="Theobald S."/>
            <person name="Kildgaard S."/>
            <person name="Isbrandt T."/>
            <person name="Kuo A."/>
            <person name="Sato A."/>
            <person name="Lyhne E.K."/>
            <person name="Kogle M.E."/>
            <person name="Wiebenga A."/>
            <person name="Kun R.S."/>
            <person name="Lubbers R.J."/>
            <person name="Makela M.R."/>
            <person name="Barry K."/>
            <person name="Chovatia M."/>
            <person name="Clum A."/>
            <person name="Daum C."/>
            <person name="Haridas S."/>
            <person name="He G."/>
            <person name="LaButti K."/>
            <person name="Lipzen A."/>
            <person name="Mondo S."/>
            <person name="Riley R."/>
            <person name="Salamov A."/>
            <person name="Simmons B.A."/>
            <person name="Magnuson J.K."/>
            <person name="Henrissat B."/>
            <person name="Mortensen U.H."/>
            <person name="Larsen T.O."/>
            <person name="Devries R.P."/>
            <person name="Grigoriev I.V."/>
            <person name="Machida M."/>
            <person name="Baker S.E."/>
            <person name="Andersen M.R."/>
        </authorList>
    </citation>
    <scope>NUCLEOTIDE SEQUENCE [LARGE SCALE GENOMIC DNA]</scope>
    <source>
        <strain evidence="1 2">IBT 18842</strain>
    </source>
</reference>
<sequence>MTTKATLLIYTGSPLDSPEYRHTALHFDFPTGRTSTMHVIGTQGLFTYQELQDADPTTTSGRELARSIPIADIDDLILPENIRRVVASTPVRNGRGDLDWNCQNWVADALGRLVAVGVLSEGVRERAVDGMVEGCLEGRDLS</sequence>
<name>A0A5N6TTH8_ASPAV</name>
<dbReference type="Pfam" id="PF20174">
    <property type="entry name" value="DUF6540"/>
    <property type="match status" value="1"/>
</dbReference>
<dbReference type="EMBL" id="ML742116">
    <property type="protein sequence ID" value="KAE8149663.1"/>
    <property type="molecule type" value="Genomic_DNA"/>
</dbReference>
<dbReference type="InterPro" id="IPR046670">
    <property type="entry name" value="DUF6540"/>
</dbReference>